<dbReference type="GO" id="GO:0016491">
    <property type="term" value="F:oxidoreductase activity"/>
    <property type="evidence" value="ECO:0007669"/>
    <property type="project" value="UniProtKB-KW"/>
</dbReference>
<dbReference type="Gene3D" id="3.20.20.100">
    <property type="entry name" value="NADP-dependent oxidoreductase domain"/>
    <property type="match status" value="1"/>
</dbReference>
<sequence>MFQSDYSAANRGMEKKLLPILRQHGIAYNAFRTLASGFLAGKLTHGTAEGTRFGHESSLKEYMQSLYDQEALPNALKALEATTQFLGITTIDAAWRWAYYHSVLGGKNGII</sequence>
<keyword evidence="4" id="KW-1185">Reference proteome</keyword>
<dbReference type="STRING" id="1220188.A0A4S3JJJ8"/>
<reference evidence="3 4" key="1">
    <citation type="submission" date="2019-03" db="EMBL/GenBank/DDBJ databases">
        <title>The genome sequence of a newly discovered highly antifungal drug resistant Aspergillus species, Aspergillus tanneri NIH 1004.</title>
        <authorList>
            <person name="Mounaud S."/>
            <person name="Singh I."/>
            <person name="Joardar V."/>
            <person name="Pakala S."/>
            <person name="Pakala S."/>
            <person name="Venepally P."/>
            <person name="Hoover J."/>
            <person name="Nierman W."/>
            <person name="Chung J."/>
            <person name="Losada L."/>
        </authorList>
    </citation>
    <scope>NUCLEOTIDE SEQUENCE [LARGE SCALE GENOMIC DNA]</scope>
    <source>
        <strain evidence="3 4">NIH1004</strain>
    </source>
</reference>
<gene>
    <name evidence="3" type="ORF">EYZ11_007056</name>
</gene>
<evidence type="ECO:0000256" key="1">
    <source>
        <dbReference type="ARBA" id="ARBA00023002"/>
    </source>
</evidence>
<evidence type="ECO:0000313" key="3">
    <source>
        <dbReference type="EMBL" id="THC93471.1"/>
    </source>
</evidence>
<evidence type="ECO:0000259" key="2">
    <source>
        <dbReference type="Pfam" id="PF00248"/>
    </source>
</evidence>
<dbReference type="AlphaFoldDB" id="A0A4S3JJJ8"/>
<dbReference type="SUPFAM" id="SSF51430">
    <property type="entry name" value="NAD(P)-linked oxidoreductase"/>
    <property type="match status" value="1"/>
</dbReference>
<organism evidence="3 4">
    <name type="scientific">Aspergillus tanneri</name>
    <dbReference type="NCBI Taxonomy" id="1220188"/>
    <lineage>
        <taxon>Eukaryota</taxon>
        <taxon>Fungi</taxon>
        <taxon>Dikarya</taxon>
        <taxon>Ascomycota</taxon>
        <taxon>Pezizomycotina</taxon>
        <taxon>Eurotiomycetes</taxon>
        <taxon>Eurotiomycetidae</taxon>
        <taxon>Eurotiales</taxon>
        <taxon>Aspergillaceae</taxon>
        <taxon>Aspergillus</taxon>
        <taxon>Aspergillus subgen. Circumdati</taxon>
    </lineage>
</organism>
<dbReference type="Proteomes" id="UP000308092">
    <property type="component" value="Unassembled WGS sequence"/>
</dbReference>
<feature type="domain" description="NADP-dependent oxidoreductase" evidence="2">
    <location>
        <begin position="2"/>
        <end position="102"/>
    </location>
</feature>
<protein>
    <recommendedName>
        <fullName evidence="2">NADP-dependent oxidoreductase domain-containing protein</fullName>
    </recommendedName>
</protein>
<name>A0A4S3JJJ8_9EURO</name>
<evidence type="ECO:0000313" key="4">
    <source>
        <dbReference type="Proteomes" id="UP000308092"/>
    </source>
</evidence>
<accession>A0A4S3JJJ8</accession>
<dbReference type="Pfam" id="PF00248">
    <property type="entry name" value="Aldo_ket_red"/>
    <property type="match status" value="1"/>
</dbReference>
<dbReference type="InterPro" id="IPR023210">
    <property type="entry name" value="NADP_OxRdtase_dom"/>
</dbReference>
<dbReference type="EMBL" id="SOSA01000263">
    <property type="protein sequence ID" value="THC93471.1"/>
    <property type="molecule type" value="Genomic_DNA"/>
</dbReference>
<comment type="caution">
    <text evidence="3">The sequence shown here is derived from an EMBL/GenBank/DDBJ whole genome shotgun (WGS) entry which is preliminary data.</text>
</comment>
<dbReference type="VEuPathDB" id="FungiDB:EYZ11_007056"/>
<keyword evidence="1" id="KW-0560">Oxidoreductase</keyword>
<dbReference type="InterPro" id="IPR036812">
    <property type="entry name" value="NAD(P)_OxRdtase_dom_sf"/>
</dbReference>
<proteinExistence type="predicted"/>